<dbReference type="GO" id="GO:0004674">
    <property type="term" value="F:protein serine/threonine kinase activity"/>
    <property type="evidence" value="ECO:0007669"/>
    <property type="project" value="UniProtKB-KW"/>
</dbReference>
<feature type="compositionally biased region" description="Pro residues" evidence="6">
    <location>
        <begin position="406"/>
        <end position="422"/>
    </location>
</feature>
<dbReference type="SUPFAM" id="SSF56112">
    <property type="entry name" value="Protein kinase-like (PK-like)"/>
    <property type="match status" value="1"/>
</dbReference>
<dbReference type="InterPro" id="IPR017441">
    <property type="entry name" value="Protein_kinase_ATP_BS"/>
</dbReference>
<keyword evidence="7" id="KW-1133">Transmembrane helix</keyword>
<evidence type="ECO:0000256" key="2">
    <source>
        <dbReference type="ARBA" id="ARBA00022741"/>
    </source>
</evidence>
<feature type="compositionally biased region" description="Pro residues" evidence="6">
    <location>
        <begin position="364"/>
        <end position="376"/>
    </location>
</feature>
<evidence type="ECO:0000313" key="9">
    <source>
        <dbReference type="EMBL" id="REE98940.1"/>
    </source>
</evidence>
<dbReference type="InterPro" id="IPR000719">
    <property type="entry name" value="Prot_kinase_dom"/>
</dbReference>
<feature type="domain" description="Protein kinase" evidence="8">
    <location>
        <begin position="14"/>
        <end position="269"/>
    </location>
</feature>
<keyword evidence="10" id="KW-1185">Reference proteome</keyword>
<evidence type="ECO:0000313" key="10">
    <source>
        <dbReference type="Proteomes" id="UP000256661"/>
    </source>
</evidence>
<keyword evidence="7" id="KW-0812">Transmembrane</keyword>
<keyword evidence="7" id="KW-0472">Membrane</keyword>
<dbReference type="PROSITE" id="PS00108">
    <property type="entry name" value="PROTEIN_KINASE_ST"/>
    <property type="match status" value="1"/>
</dbReference>
<dbReference type="Proteomes" id="UP000256661">
    <property type="component" value="Unassembled WGS sequence"/>
</dbReference>
<dbReference type="Gene3D" id="3.30.200.20">
    <property type="entry name" value="Phosphorylase Kinase, domain 1"/>
    <property type="match status" value="1"/>
</dbReference>
<evidence type="ECO:0000256" key="7">
    <source>
        <dbReference type="SAM" id="Phobius"/>
    </source>
</evidence>
<feature type="compositionally biased region" description="Pro residues" evidence="6">
    <location>
        <begin position="336"/>
        <end position="350"/>
    </location>
</feature>
<comment type="caution">
    <text evidence="9">The sequence shown here is derived from an EMBL/GenBank/DDBJ whole genome shotgun (WGS) entry which is preliminary data.</text>
</comment>
<evidence type="ECO:0000256" key="5">
    <source>
        <dbReference type="PROSITE-ProRule" id="PRU10141"/>
    </source>
</evidence>
<feature type="transmembrane region" description="Helical" evidence="7">
    <location>
        <begin position="592"/>
        <end position="611"/>
    </location>
</feature>
<protein>
    <submittedName>
        <fullName evidence="9">Serine/threonine protein kinase</fullName>
    </submittedName>
</protein>
<feature type="transmembrane region" description="Helical" evidence="7">
    <location>
        <begin position="520"/>
        <end position="545"/>
    </location>
</feature>
<dbReference type="PRINTS" id="PR01217">
    <property type="entry name" value="PRICHEXTENSN"/>
</dbReference>
<evidence type="ECO:0000259" key="8">
    <source>
        <dbReference type="PROSITE" id="PS50011"/>
    </source>
</evidence>
<keyword evidence="2 5" id="KW-0547">Nucleotide-binding</keyword>
<feature type="compositionally biased region" description="Low complexity" evidence="6">
    <location>
        <begin position="377"/>
        <end position="386"/>
    </location>
</feature>
<dbReference type="SMART" id="SM00220">
    <property type="entry name" value="S_TKc"/>
    <property type="match status" value="1"/>
</dbReference>
<dbReference type="AlphaFoldDB" id="A0A3D9SWP8"/>
<dbReference type="PANTHER" id="PTHR43289">
    <property type="entry name" value="MITOGEN-ACTIVATED PROTEIN KINASE KINASE KINASE 20-RELATED"/>
    <property type="match status" value="1"/>
</dbReference>
<dbReference type="EMBL" id="QTTT01000001">
    <property type="protein sequence ID" value="REE98940.1"/>
    <property type="molecule type" value="Genomic_DNA"/>
</dbReference>
<dbReference type="InterPro" id="IPR011009">
    <property type="entry name" value="Kinase-like_dom_sf"/>
</dbReference>
<reference evidence="9 10" key="1">
    <citation type="submission" date="2018-08" db="EMBL/GenBank/DDBJ databases">
        <title>Sequencing the genomes of 1000 actinobacteria strains.</title>
        <authorList>
            <person name="Klenk H.-P."/>
        </authorList>
    </citation>
    <scope>NUCLEOTIDE SEQUENCE [LARGE SCALE GENOMIC DNA]</scope>
    <source>
        <strain evidence="9 10">DSM 43927</strain>
    </source>
</reference>
<dbReference type="PROSITE" id="PS50011">
    <property type="entry name" value="PROTEIN_KINASE_DOM"/>
    <property type="match status" value="1"/>
</dbReference>
<dbReference type="RefSeq" id="WP_170177738.1">
    <property type="nucleotide sequence ID" value="NZ_QTTT01000001.1"/>
</dbReference>
<keyword evidence="9" id="KW-0723">Serine/threonine-protein kinase</keyword>
<dbReference type="PROSITE" id="PS00107">
    <property type="entry name" value="PROTEIN_KINASE_ATP"/>
    <property type="match status" value="1"/>
</dbReference>
<evidence type="ECO:0000256" key="6">
    <source>
        <dbReference type="SAM" id="MobiDB-lite"/>
    </source>
</evidence>
<accession>A0A3D9SWP8</accession>
<dbReference type="GO" id="GO:0005524">
    <property type="term" value="F:ATP binding"/>
    <property type="evidence" value="ECO:0007669"/>
    <property type="project" value="UniProtKB-UniRule"/>
</dbReference>
<proteinExistence type="predicted"/>
<dbReference type="Pfam" id="PF00069">
    <property type="entry name" value="Pkinase"/>
    <property type="match status" value="1"/>
</dbReference>
<keyword evidence="4 5" id="KW-0067">ATP-binding</keyword>
<feature type="compositionally biased region" description="Basic and acidic residues" evidence="6">
    <location>
        <begin position="277"/>
        <end position="286"/>
    </location>
</feature>
<evidence type="ECO:0000256" key="3">
    <source>
        <dbReference type="ARBA" id="ARBA00022777"/>
    </source>
</evidence>
<keyword evidence="1" id="KW-0808">Transferase</keyword>
<keyword evidence="3 9" id="KW-0418">Kinase</keyword>
<evidence type="ECO:0000256" key="1">
    <source>
        <dbReference type="ARBA" id="ARBA00022679"/>
    </source>
</evidence>
<evidence type="ECO:0000256" key="4">
    <source>
        <dbReference type="ARBA" id="ARBA00022840"/>
    </source>
</evidence>
<dbReference type="PANTHER" id="PTHR43289:SF34">
    <property type="entry name" value="SERINE_THREONINE-PROTEIN KINASE YBDM-RELATED"/>
    <property type="match status" value="1"/>
</dbReference>
<dbReference type="InterPro" id="IPR008271">
    <property type="entry name" value="Ser/Thr_kinase_AS"/>
</dbReference>
<feature type="region of interest" description="Disordered" evidence="6">
    <location>
        <begin position="276"/>
        <end position="441"/>
    </location>
</feature>
<feature type="transmembrane region" description="Helical" evidence="7">
    <location>
        <begin position="449"/>
        <end position="482"/>
    </location>
</feature>
<organism evidence="9 10">
    <name type="scientific">Thermomonospora umbrina</name>
    <dbReference type="NCBI Taxonomy" id="111806"/>
    <lineage>
        <taxon>Bacteria</taxon>
        <taxon>Bacillati</taxon>
        <taxon>Actinomycetota</taxon>
        <taxon>Actinomycetes</taxon>
        <taxon>Streptosporangiales</taxon>
        <taxon>Thermomonosporaceae</taxon>
        <taxon>Thermomonospora</taxon>
    </lineage>
</organism>
<name>A0A3D9SWP8_9ACTN</name>
<gene>
    <name evidence="9" type="ORF">DFJ69_4438</name>
</gene>
<sequence length="641" mass="67887">MKGVVTSGDRIGHYRLLRTLGEGGMGVVHLGADPEGRQVAIKVLRPAVSGDATALRRLAREVDSMRRVHSPNVAEILDADVTAQRPYIVTQYVPGRTLEEVVEGEGGGPLYGPALQRMAVGLASALSAIHGAGIIHRDLKPGNVMLLDGEPIVIDFGIAQGADATRLTATGMVIGTPGYLAPEIIEGEDAGEPSDVHAWAATVAYAATGRPPFGSGSFESIFYRIMQGTPDLEGVPEALMPLIRSAMARNPAERPTAVALMQLARRIHFEATITDQTRVDAFRRPDPPTPTPRPTSERVAPAPATEPSTQRLDQAGEFYMAAPPPTPTPVNRTAPLPMPEPVQHPVPPEPTHGRPEDFRGLLPPAAPPPGPPPAPAPYEQGPYGPYDHPAPQPRTEPRRNRRARPEPQPPPPYDPYAQPPVHQPTAERRPPQAPPGPGGDQAAKPYGWYGFLSFTLLAALLGFAYMVPVIAVLVAMGGVLLLRVGDRAARGMELRRTRRGPRSGDVVGAVVRAPLGIPGAVLVTGLLSSAALIMGLALLVALVVARPDLSASRGIAFAVMAVIGLLTLAPGSGAPRRQLARMWGAVLPRREMAMTGALVLALFAVVLIGLASGGTPDTYPIDGAGVRLENLRDDIRALWPW</sequence>
<dbReference type="Gene3D" id="1.10.510.10">
    <property type="entry name" value="Transferase(Phosphotransferase) domain 1"/>
    <property type="match status" value="1"/>
</dbReference>
<feature type="transmembrane region" description="Helical" evidence="7">
    <location>
        <begin position="551"/>
        <end position="571"/>
    </location>
</feature>
<dbReference type="CDD" id="cd14014">
    <property type="entry name" value="STKc_PknB_like"/>
    <property type="match status" value="1"/>
</dbReference>
<feature type="binding site" evidence="5">
    <location>
        <position position="42"/>
    </location>
    <ligand>
        <name>ATP</name>
        <dbReference type="ChEBI" id="CHEBI:30616"/>
    </ligand>
</feature>